<evidence type="ECO:0000313" key="2">
    <source>
        <dbReference type="Proteomes" id="UP000030671"/>
    </source>
</evidence>
<dbReference type="AlphaFoldDB" id="W4JXB4"/>
<dbReference type="GeneID" id="20678347"/>
<dbReference type="OrthoDB" id="122625at2759"/>
<organism evidence="1 2">
    <name type="scientific">Heterobasidion irregulare (strain TC 32-1)</name>
    <dbReference type="NCBI Taxonomy" id="747525"/>
    <lineage>
        <taxon>Eukaryota</taxon>
        <taxon>Fungi</taxon>
        <taxon>Dikarya</taxon>
        <taxon>Basidiomycota</taxon>
        <taxon>Agaricomycotina</taxon>
        <taxon>Agaricomycetes</taxon>
        <taxon>Russulales</taxon>
        <taxon>Bondarzewiaceae</taxon>
        <taxon>Heterobasidion</taxon>
        <taxon>Heterobasidion annosum species complex</taxon>
    </lineage>
</organism>
<dbReference type="InParanoid" id="W4JXB4"/>
<sequence>MDFITNLPELNKFNLLHMVTNRFTKIVVIILCLKTIDTDGIAKILLENT</sequence>
<keyword evidence="2" id="KW-1185">Reference proteome</keyword>
<dbReference type="EMBL" id="KI925462">
    <property type="protein sequence ID" value="ETW78188.1"/>
    <property type="molecule type" value="Genomic_DNA"/>
</dbReference>
<name>W4JXB4_HETIT</name>
<dbReference type="HOGENOM" id="CLU_212986_0_0_1"/>
<reference evidence="1 2" key="1">
    <citation type="journal article" date="2012" name="New Phytol.">
        <title>Insight into trade-off between wood decay and parasitism from the genome of a fungal forest pathogen.</title>
        <authorList>
            <person name="Olson A."/>
            <person name="Aerts A."/>
            <person name="Asiegbu F."/>
            <person name="Belbahri L."/>
            <person name="Bouzid O."/>
            <person name="Broberg A."/>
            <person name="Canback B."/>
            <person name="Coutinho P.M."/>
            <person name="Cullen D."/>
            <person name="Dalman K."/>
            <person name="Deflorio G."/>
            <person name="van Diepen L.T."/>
            <person name="Dunand C."/>
            <person name="Duplessis S."/>
            <person name="Durling M."/>
            <person name="Gonthier P."/>
            <person name="Grimwood J."/>
            <person name="Fossdal C.G."/>
            <person name="Hansson D."/>
            <person name="Henrissat B."/>
            <person name="Hietala A."/>
            <person name="Himmelstrand K."/>
            <person name="Hoffmeister D."/>
            <person name="Hogberg N."/>
            <person name="James T.Y."/>
            <person name="Karlsson M."/>
            <person name="Kohler A."/>
            <person name="Kues U."/>
            <person name="Lee Y.H."/>
            <person name="Lin Y.C."/>
            <person name="Lind M."/>
            <person name="Lindquist E."/>
            <person name="Lombard V."/>
            <person name="Lucas S."/>
            <person name="Lunden K."/>
            <person name="Morin E."/>
            <person name="Murat C."/>
            <person name="Park J."/>
            <person name="Raffaello T."/>
            <person name="Rouze P."/>
            <person name="Salamov A."/>
            <person name="Schmutz J."/>
            <person name="Solheim H."/>
            <person name="Stahlberg J."/>
            <person name="Velez H."/>
            <person name="de Vries R.P."/>
            <person name="Wiebenga A."/>
            <person name="Woodward S."/>
            <person name="Yakovlev I."/>
            <person name="Garbelotto M."/>
            <person name="Martin F."/>
            <person name="Grigoriev I.V."/>
            <person name="Stenlid J."/>
        </authorList>
    </citation>
    <scope>NUCLEOTIDE SEQUENCE [LARGE SCALE GENOMIC DNA]</scope>
    <source>
        <strain evidence="1 2">TC 32-1</strain>
    </source>
</reference>
<gene>
    <name evidence="1" type="ORF">HETIRDRAFT_56064</name>
</gene>
<evidence type="ECO:0000313" key="1">
    <source>
        <dbReference type="EMBL" id="ETW78188.1"/>
    </source>
</evidence>
<dbReference type="RefSeq" id="XP_009549658.1">
    <property type="nucleotide sequence ID" value="XM_009551363.1"/>
</dbReference>
<dbReference type="KEGG" id="hir:HETIRDRAFT_56064"/>
<protein>
    <submittedName>
        <fullName evidence="1">Uncharacterized protein</fullName>
    </submittedName>
</protein>
<proteinExistence type="predicted"/>
<accession>W4JXB4</accession>
<dbReference type="Proteomes" id="UP000030671">
    <property type="component" value="Unassembled WGS sequence"/>
</dbReference>